<reference evidence="2 3" key="1">
    <citation type="submission" date="2018-07" db="EMBL/GenBank/DDBJ databases">
        <authorList>
            <person name="Quirk P.G."/>
            <person name="Krulwich T.A."/>
        </authorList>
    </citation>
    <scope>NUCLEOTIDE SEQUENCE [LARGE SCALE GENOMIC DNA]</scope>
    <source>
        <strain evidence="2 3">CC-BB4</strain>
    </source>
</reference>
<evidence type="ECO:0000313" key="2">
    <source>
        <dbReference type="EMBL" id="AXK80784.1"/>
    </source>
</evidence>
<accession>A0A345ZV37</accession>
<dbReference type="OrthoDB" id="8153547at2"/>
<dbReference type="PANTHER" id="PTHR42928:SF5">
    <property type="entry name" value="BLR1237 PROTEIN"/>
    <property type="match status" value="1"/>
</dbReference>
<keyword evidence="3" id="KW-1185">Reference proteome</keyword>
<comment type="similarity">
    <text evidence="1">Belongs to the UPF0065 (bug) family.</text>
</comment>
<dbReference type="InterPro" id="IPR042100">
    <property type="entry name" value="Bug_dom1"/>
</dbReference>
<sequence length="379" mass="40566">MSVRMAFDLKPGSRHWKWPRGRGRDDWRFRPVPPARASMISVSQQKPESHPDIPREKKMTFTWRTLRGVAVVAAGLLGFAAPAAAQSYPSQQPVRIIVPFSAGSATDILARIVAEKLTEKWKHNVVVENRPGLPGTTAVAKSAPDGYTLMLTSNGHTIAGVVNKSLTFDPVKDFAAVTPVASVPVVMIVPPDSPAKSVKEFIALAKANPGKLNFASPGPASATFIAAAMFKDAAQIDLLHVPYKGAPEAVTSVVRGDTQLYFTPINVGVELVQAGKVRDLAVATATRNPTMKDLPTIGEDALPGFKYDSWFGLLAPAGTPRHIVTKVHGDVAEIIMTDDIKAKFAAQGVEALSMTPEAFDKTIADDTAKLASIFKDGIK</sequence>
<organism evidence="2 3">
    <name type="scientific">Pseudolabrys taiwanensis</name>
    <dbReference type="NCBI Taxonomy" id="331696"/>
    <lineage>
        <taxon>Bacteria</taxon>
        <taxon>Pseudomonadati</taxon>
        <taxon>Pseudomonadota</taxon>
        <taxon>Alphaproteobacteria</taxon>
        <taxon>Hyphomicrobiales</taxon>
        <taxon>Xanthobacteraceae</taxon>
        <taxon>Pseudolabrys</taxon>
    </lineage>
</organism>
<dbReference type="EMBL" id="CP031417">
    <property type="protein sequence ID" value="AXK80784.1"/>
    <property type="molecule type" value="Genomic_DNA"/>
</dbReference>
<dbReference type="AlphaFoldDB" id="A0A345ZV37"/>
<evidence type="ECO:0000256" key="1">
    <source>
        <dbReference type="ARBA" id="ARBA00006987"/>
    </source>
</evidence>
<protein>
    <submittedName>
        <fullName evidence="2">Tripartite tricarboxylate transporter substrate binding protein</fullName>
    </submittedName>
</protein>
<dbReference type="Proteomes" id="UP000254889">
    <property type="component" value="Chromosome"/>
</dbReference>
<proteinExistence type="inferred from homology"/>
<gene>
    <name evidence="2" type="ORF">DW352_09860</name>
</gene>
<dbReference type="KEGG" id="ptaw:DW352_09860"/>
<name>A0A345ZV37_9HYPH</name>
<dbReference type="CDD" id="cd13578">
    <property type="entry name" value="PBP2_Bug27"/>
    <property type="match status" value="1"/>
</dbReference>
<dbReference type="Gene3D" id="3.40.190.150">
    <property type="entry name" value="Bordetella uptake gene, domain 1"/>
    <property type="match status" value="1"/>
</dbReference>
<dbReference type="InterPro" id="IPR005064">
    <property type="entry name" value="BUG"/>
</dbReference>
<evidence type="ECO:0000313" key="3">
    <source>
        <dbReference type="Proteomes" id="UP000254889"/>
    </source>
</evidence>
<dbReference type="SUPFAM" id="SSF53850">
    <property type="entry name" value="Periplasmic binding protein-like II"/>
    <property type="match status" value="1"/>
</dbReference>
<dbReference type="Gene3D" id="3.40.190.10">
    <property type="entry name" value="Periplasmic binding protein-like II"/>
    <property type="match status" value="1"/>
</dbReference>
<dbReference type="Pfam" id="PF03401">
    <property type="entry name" value="TctC"/>
    <property type="match status" value="1"/>
</dbReference>
<dbReference type="PANTHER" id="PTHR42928">
    <property type="entry name" value="TRICARBOXYLATE-BINDING PROTEIN"/>
    <property type="match status" value="1"/>
</dbReference>